<evidence type="ECO:0000256" key="1">
    <source>
        <dbReference type="ARBA" id="ARBA00007169"/>
    </source>
</evidence>
<dbReference type="InterPro" id="IPR001031">
    <property type="entry name" value="Thioesterase"/>
</dbReference>
<feature type="domain" description="Thioesterase" evidence="2">
    <location>
        <begin position="36"/>
        <end position="259"/>
    </location>
</feature>
<protein>
    <submittedName>
        <fullName evidence="3">Thioesterase</fullName>
    </submittedName>
</protein>
<dbReference type="Pfam" id="PF00975">
    <property type="entry name" value="Thioesterase"/>
    <property type="match status" value="1"/>
</dbReference>
<keyword evidence="4" id="KW-1185">Reference proteome</keyword>
<gene>
    <name evidence="3" type="ORF">Msi02_53830</name>
</gene>
<dbReference type="PANTHER" id="PTHR11487:SF0">
    <property type="entry name" value="S-ACYL FATTY ACID SYNTHASE THIOESTERASE, MEDIUM CHAIN"/>
    <property type="match status" value="1"/>
</dbReference>
<dbReference type="Proteomes" id="UP000660454">
    <property type="component" value="Unassembled WGS sequence"/>
</dbReference>
<dbReference type="SUPFAM" id="SSF53474">
    <property type="entry name" value="alpha/beta-Hydrolases"/>
    <property type="match status" value="1"/>
</dbReference>
<name>A0ABQ4GSZ7_9ACTN</name>
<accession>A0ABQ4GSZ7</accession>
<dbReference type="EMBL" id="BOOF01000032">
    <property type="protein sequence ID" value="GIH64566.1"/>
    <property type="molecule type" value="Genomic_DNA"/>
</dbReference>
<dbReference type="PANTHER" id="PTHR11487">
    <property type="entry name" value="THIOESTERASE"/>
    <property type="match status" value="1"/>
</dbReference>
<dbReference type="RefSeq" id="WP_204050787.1">
    <property type="nucleotide sequence ID" value="NZ_BOOF01000032.1"/>
</dbReference>
<dbReference type="InterPro" id="IPR029058">
    <property type="entry name" value="AB_hydrolase_fold"/>
</dbReference>
<comment type="caution">
    <text evidence="3">The sequence shown here is derived from an EMBL/GenBank/DDBJ whole genome shotgun (WGS) entry which is preliminary data.</text>
</comment>
<organism evidence="3 4">
    <name type="scientific">Microbispora siamensis</name>
    <dbReference type="NCBI Taxonomy" id="564413"/>
    <lineage>
        <taxon>Bacteria</taxon>
        <taxon>Bacillati</taxon>
        <taxon>Actinomycetota</taxon>
        <taxon>Actinomycetes</taxon>
        <taxon>Streptosporangiales</taxon>
        <taxon>Streptosporangiaceae</taxon>
        <taxon>Microbispora</taxon>
    </lineage>
</organism>
<sequence length="279" mass="30921">MVNVWISREDRDARAGTGRLGPWLRCWSPRPTARLRLVCLPHAGGGASSYRPWAALLPPQVELLVVQYPGREDRFDDPMVDDMADLVAGIADDLRPVLDRPYALFGHSMGSAVGWELALELRRRGASEPRRMFASGRAAPGTATTGEVHRQPDEALHRELERLGGTTGEVLADPGLRAVVLGCVRNDYRLIETYRPERHTPLHCPIDVFTGDADPELPPETVNERAGGWADLTTAGTETRVFPGDHFYLNRRRREVVASVLRRLDPSLAPNGQTWPSTP</sequence>
<comment type="similarity">
    <text evidence="1">Belongs to the thioesterase family.</text>
</comment>
<dbReference type="Gene3D" id="3.40.50.1820">
    <property type="entry name" value="alpha/beta hydrolase"/>
    <property type="match status" value="1"/>
</dbReference>
<reference evidence="3 4" key="1">
    <citation type="submission" date="2021-01" db="EMBL/GenBank/DDBJ databases">
        <title>Whole genome shotgun sequence of Microbispora siamensis NBRC 104113.</title>
        <authorList>
            <person name="Komaki H."/>
            <person name="Tamura T."/>
        </authorList>
    </citation>
    <scope>NUCLEOTIDE SEQUENCE [LARGE SCALE GENOMIC DNA]</scope>
    <source>
        <strain evidence="3 4">NBRC 104113</strain>
    </source>
</reference>
<evidence type="ECO:0000313" key="4">
    <source>
        <dbReference type="Proteomes" id="UP000660454"/>
    </source>
</evidence>
<proteinExistence type="inferred from homology"/>
<evidence type="ECO:0000313" key="3">
    <source>
        <dbReference type="EMBL" id="GIH64566.1"/>
    </source>
</evidence>
<dbReference type="InterPro" id="IPR012223">
    <property type="entry name" value="TEII"/>
</dbReference>
<evidence type="ECO:0000259" key="2">
    <source>
        <dbReference type="Pfam" id="PF00975"/>
    </source>
</evidence>